<dbReference type="GO" id="GO:0046872">
    <property type="term" value="F:metal ion binding"/>
    <property type="evidence" value="ECO:0007669"/>
    <property type="project" value="UniProtKB-KW"/>
</dbReference>
<dbReference type="EMBL" id="NEVK01000008">
    <property type="protein sequence ID" value="OZI16325.1"/>
    <property type="molecule type" value="Genomic_DNA"/>
</dbReference>
<feature type="binding site" evidence="1">
    <location>
        <position position="110"/>
    </location>
    <ligand>
        <name>Mg(2+)</name>
        <dbReference type="ChEBI" id="CHEBI:18420"/>
    </ligand>
</feature>
<organism evidence="2 3">
    <name type="scientific">Bordetella genomosp. 7</name>
    <dbReference type="NCBI Taxonomy" id="1416805"/>
    <lineage>
        <taxon>Bacteria</taxon>
        <taxon>Pseudomonadati</taxon>
        <taxon>Pseudomonadota</taxon>
        <taxon>Betaproteobacteria</taxon>
        <taxon>Burkholderiales</taxon>
        <taxon>Alcaligenaceae</taxon>
        <taxon>Bordetella</taxon>
    </lineage>
</organism>
<evidence type="ECO:0008006" key="4">
    <source>
        <dbReference type="Google" id="ProtNLM"/>
    </source>
</evidence>
<dbReference type="Proteomes" id="UP000216947">
    <property type="component" value="Unassembled WGS sequence"/>
</dbReference>
<dbReference type="PANTHER" id="PTHR33254">
    <property type="entry name" value="4-HYDROXY-4-METHYL-2-OXOGLUTARATE ALDOLASE 3-RELATED"/>
    <property type="match status" value="1"/>
</dbReference>
<dbReference type="CDD" id="cd16841">
    <property type="entry name" value="RraA_family"/>
    <property type="match status" value="1"/>
</dbReference>
<keyword evidence="1" id="KW-0479">Metal-binding</keyword>
<comment type="caution">
    <text evidence="2">The sequence shown here is derived from an EMBL/GenBank/DDBJ whole genome shotgun (WGS) entry which is preliminary data.</text>
</comment>
<comment type="cofactor">
    <cofactor evidence="1">
        <name>Mg(2+)</name>
        <dbReference type="ChEBI" id="CHEBI:18420"/>
    </cofactor>
</comment>
<evidence type="ECO:0000256" key="1">
    <source>
        <dbReference type="PIRSR" id="PIRSR605493-1"/>
    </source>
</evidence>
<dbReference type="PANTHER" id="PTHR33254:SF16">
    <property type="entry name" value="BLR3842 PROTEIN"/>
    <property type="match status" value="1"/>
</dbReference>
<protein>
    <recommendedName>
        <fullName evidence="4">Dimethylmenaquinone methyltransferase</fullName>
    </recommendedName>
</protein>
<dbReference type="InterPro" id="IPR036704">
    <property type="entry name" value="RraA/RraA-like_sf"/>
</dbReference>
<keyword evidence="1" id="KW-0460">Magnesium</keyword>
<dbReference type="InterPro" id="IPR005493">
    <property type="entry name" value="RraA/RraA-like"/>
</dbReference>
<keyword evidence="3" id="KW-1185">Reference proteome</keyword>
<name>A0A261QU69_9BORD</name>
<feature type="binding site" evidence="1">
    <location>
        <position position="109"/>
    </location>
    <ligand>
        <name>substrate</name>
    </ligand>
</feature>
<dbReference type="AlphaFoldDB" id="A0A261QU69"/>
<sequence>MDAAVCAQAREVSVSDLHEAEHAAGRRGLMSSRMRPVVPGMRIAGPAVTAYCAPGDNLMMHRALYLAQPGDVLVVVCEPAVSGAQWGDMAARYALKKGLAGIVVQGSVRDTDMLRELGSPTWATHICPSHPDKSGHGRVNAPLVCDGAPVSPGDLIVADGDGVICVPREHAAQSVERALARMRKEDAAAIEVANGAAVWDLSGAAASYAQMDIVEIDAAFDDPR</sequence>
<reference evidence="3" key="1">
    <citation type="submission" date="2017-05" db="EMBL/GenBank/DDBJ databases">
        <title>Complete and WGS of Bordetella genogroups.</title>
        <authorList>
            <person name="Spilker T."/>
            <person name="Lipuma J."/>
        </authorList>
    </citation>
    <scope>NUCLEOTIDE SEQUENCE [LARGE SCALE GENOMIC DNA]</scope>
    <source>
        <strain evidence="3">AU18089</strain>
    </source>
</reference>
<dbReference type="Gene3D" id="3.50.30.40">
    <property type="entry name" value="Ribonuclease E inhibitor RraA/RraA-like"/>
    <property type="match status" value="1"/>
</dbReference>
<gene>
    <name evidence="2" type="ORF">CAL19_16675</name>
</gene>
<feature type="binding site" evidence="1">
    <location>
        <begin position="87"/>
        <end position="90"/>
    </location>
    <ligand>
        <name>substrate</name>
    </ligand>
</feature>
<dbReference type="SUPFAM" id="SSF89562">
    <property type="entry name" value="RraA-like"/>
    <property type="match status" value="1"/>
</dbReference>
<evidence type="ECO:0000313" key="3">
    <source>
        <dbReference type="Proteomes" id="UP000216947"/>
    </source>
</evidence>
<accession>A0A261QU69</accession>
<evidence type="ECO:0000313" key="2">
    <source>
        <dbReference type="EMBL" id="OZI16325.1"/>
    </source>
</evidence>
<proteinExistence type="predicted"/>
<dbReference type="Pfam" id="PF03737">
    <property type="entry name" value="RraA-like"/>
    <property type="match status" value="1"/>
</dbReference>